<dbReference type="PANTHER" id="PTHR12526">
    <property type="entry name" value="GLYCOSYLTRANSFERASE"/>
    <property type="match status" value="1"/>
</dbReference>
<evidence type="ECO:0000259" key="3">
    <source>
        <dbReference type="Pfam" id="PF13439"/>
    </source>
</evidence>
<dbReference type="Pfam" id="PF13439">
    <property type="entry name" value="Glyco_transf_4"/>
    <property type="match status" value="1"/>
</dbReference>
<dbReference type="CDD" id="cd03802">
    <property type="entry name" value="GT4_AviGT4-like"/>
    <property type="match status" value="1"/>
</dbReference>
<evidence type="ECO:0000313" key="5">
    <source>
        <dbReference type="Proteomes" id="UP001163266"/>
    </source>
</evidence>
<feature type="domain" description="Glycosyltransferase subfamily 4-like N-terminal" evidence="3">
    <location>
        <begin position="18"/>
        <end position="127"/>
    </location>
</feature>
<dbReference type="Pfam" id="PF00534">
    <property type="entry name" value="Glycos_transf_1"/>
    <property type="match status" value="1"/>
</dbReference>
<accession>A0ABY6MWJ7</accession>
<evidence type="ECO:0000259" key="2">
    <source>
        <dbReference type="Pfam" id="PF00534"/>
    </source>
</evidence>
<dbReference type="InterPro" id="IPR028098">
    <property type="entry name" value="Glyco_trans_4-like_N"/>
</dbReference>
<evidence type="ECO:0000313" key="4">
    <source>
        <dbReference type="EMBL" id="UZD56390.1"/>
    </source>
</evidence>
<evidence type="ECO:0000256" key="1">
    <source>
        <dbReference type="SAM" id="MobiDB-lite"/>
    </source>
</evidence>
<dbReference type="EMBL" id="CP110257">
    <property type="protein sequence ID" value="UZD56390.1"/>
    <property type="molecule type" value="Genomic_DNA"/>
</dbReference>
<dbReference type="InterPro" id="IPR001296">
    <property type="entry name" value="Glyco_trans_1"/>
</dbReference>
<dbReference type="Proteomes" id="UP001163266">
    <property type="component" value="Chromosome"/>
</dbReference>
<name>A0ABY6MWJ7_9BURK</name>
<dbReference type="Gene3D" id="3.40.50.2000">
    <property type="entry name" value="Glycogen Phosphorylase B"/>
    <property type="match status" value="2"/>
</dbReference>
<organism evidence="4 5">
    <name type="scientific">Caldimonas aquatica</name>
    <dbReference type="NCBI Taxonomy" id="376175"/>
    <lineage>
        <taxon>Bacteria</taxon>
        <taxon>Pseudomonadati</taxon>
        <taxon>Pseudomonadota</taxon>
        <taxon>Betaproteobacteria</taxon>
        <taxon>Burkholderiales</taxon>
        <taxon>Sphaerotilaceae</taxon>
        <taxon>Caldimonas</taxon>
    </lineage>
</organism>
<dbReference type="PANTHER" id="PTHR12526:SF595">
    <property type="entry name" value="BLL5217 PROTEIN"/>
    <property type="match status" value="1"/>
</dbReference>
<feature type="domain" description="Glycosyl transferase family 1" evidence="2">
    <location>
        <begin position="173"/>
        <end position="306"/>
    </location>
</feature>
<gene>
    <name evidence="4" type="ORF">OMP39_07455</name>
</gene>
<proteinExistence type="predicted"/>
<dbReference type="SUPFAM" id="SSF53756">
    <property type="entry name" value="UDP-Glycosyltransferase/glycogen phosphorylase"/>
    <property type="match status" value="1"/>
</dbReference>
<protein>
    <submittedName>
        <fullName evidence="4">Glycosyltransferase family 4 protein</fullName>
    </submittedName>
</protein>
<dbReference type="RefSeq" id="WP_264894372.1">
    <property type="nucleotide sequence ID" value="NZ_CP110257.1"/>
</dbReference>
<keyword evidence="5" id="KW-1185">Reference proteome</keyword>
<sequence length="383" mass="41944">MKIAQVAPLYERVPPQAYGGTERVVSYLTEALVDLGHDVTLYASADSVTSADLVGVVEQGLRLDPRRPDPLVWHTLLLERVMQDAHEFDVIHFHTEVLQYPFAVRCPTPSLTTLHGRLDRPGLAELHERFRRHPLVAISEHQRGCMPGARWIGTVPHGIPQGLYDFHAGPGDYFAFLGRLSPEKRPDRAIEIARACGVPLKIAAKVDDADRAYVTHHLRPHLEDPVVEFVGEIGEDRKSDFLGRARALLFPIDWPEPFGLVMIESLACGTPVVAYRCGSVPEVIEDGVTGYVVEDQVAAIEAAARVHRLDRRACRAAFERRFGADRMAMDYVRIYEALQAARSGARGSSAQELAGGTAAAGEVREDPGSARAGALPADAGPMT</sequence>
<reference evidence="4" key="1">
    <citation type="submission" date="2022-10" db="EMBL/GenBank/DDBJ databases">
        <title>Complete genome sequence of Schlegelella aquatica LMG 23380.</title>
        <authorList>
            <person name="Musilova J."/>
            <person name="Kourilova X."/>
            <person name="Bezdicek M."/>
            <person name="Hermankova K."/>
            <person name="Obruca S."/>
            <person name="Sedlar K."/>
        </authorList>
    </citation>
    <scope>NUCLEOTIDE SEQUENCE</scope>
    <source>
        <strain evidence="4">LMG 23380</strain>
    </source>
</reference>
<feature type="region of interest" description="Disordered" evidence="1">
    <location>
        <begin position="352"/>
        <end position="383"/>
    </location>
</feature>